<dbReference type="EMBL" id="HG793129">
    <property type="protein sequence ID" value="CDK28596.1"/>
    <property type="molecule type" value="Genomic_DNA"/>
</dbReference>
<dbReference type="GO" id="GO:0000398">
    <property type="term" value="P:mRNA splicing, via spliceosome"/>
    <property type="evidence" value="ECO:0007669"/>
    <property type="project" value="TreeGrafter"/>
</dbReference>
<dbReference type="PANTHER" id="PTHR18034">
    <property type="entry name" value="CELL CYCLE CONTROL PROTEIN CWF22-RELATED"/>
    <property type="match status" value="1"/>
</dbReference>
<dbReference type="SMART" id="SM00544">
    <property type="entry name" value="MA3"/>
    <property type="match status" value="1"/>
</dbReference>
<dbReference type="HOGENOM" id="CLU_006308_0_2_1"/>
<evidence type="ECO:0000256" key="3">
    <source>
        <dbReference type="ARBA" id="ARBA00022664"/>
    </source>
</evidence>
<dbReference type="InterPro" id="IPR050781">
    <property type="entry name" value="CWC22_splicing_factor"/>
</dbReference>
<feature type="compositionally biased region" description="Acidic residues" evidence="7">
    <location>
        <begin position="299"/>
        <end position="317"/>
    </location>
</feature>
<dbReference type="RefSeq" id="XP_022460586.1">
    <property type="nucleotide sequence ID" value="XM_022601328.1"/>
</dbReference>
<dbReference type="Gene3D" id="1.25.40.180">
    <property type="match status" value="1"/>
</dbReference>
<proteinExistence type="inferred from homology"/>
<evidence type="ECO:0000256" key="6">
    <source>
        <dbReference type="ARBA" id="ARBA00040804"/>
    </source>
</evidence>
<dbReference type="PANTHER" id="PTHR18034:SF3">
    <property type="entry name" value="PRE-MRNA-SPLICING FACTOR CWC22 HOMOLOG"/>
    <property type="match status" value="1"/>
</dbReference>
<evidence type="ECO:0000256" key="2">
    <source>
        <dbReference type="ARBA" id="ARBA00006856"/>
    </source>
</evidence>
<evidence type="ECO:0000256" key="5">
    <source>
        <dbReference type="ARBA" id="ARBA00023242"/>
    </source>
</evidence>
<reference evidence="9" key="2">
    <citation type="submission" date="2014-02" db="EMBL/GenBank/DDBJ databases">
        <title>Complete DNA sequence of /Kuraishia capsulata/ illustrates novel genomic features among budding yeasts (/Saccharomycotina/).</title>
        <authorList>
            <person name="Morales L."/>
            <person name="Noel B."/>
            <person name="Porcel B."/>
            <person name="Marcet-Houben M."/>
            <person name="Hullo M-F."/>
            <person name="Sacerdot C."/>
            <person name="Tekaia F."/>
            <person name="Leh-Louis V."/>
            <person name="Despons L."/>
            <person name="Khanna V."/>
            <person name="Aury J-M."/>
            <person name="Barbe V."/>
            <person name="Couloux A."/>
            <person name="Labadie K."/>
            <person name="Pelletier E."/>
            <person name="Souciet J-L."/>
            <person name="Boekhout T."/>
            <person name="Gabaldon T."/>
            <person name="Wincker P."/>
            <person name="Dujon B."/>
        </authorList>
    </citation>
    <scope>NUCLEOTIDE SEQUENCE</scope>
    <source>
        <strain evidence="9">CBS 1993</strain>
    </source>
</reference>
<comment type="similarity">
    <text evidence="2">Belongs to the CWC22 family.</text>
</comment>
<feature type="compositionally biased region" description="Low complexity" evidence="7">
    <location>
        <begin position="610"/>
        <end position="632"/>
    </location>
</feature>
<dbReference type="AlphaFoldDB" id="W6MPN8"/>
<comment type="subcellular location">
    <subcellularLocation>
        <location evidence="1">Nucleus</location>
    </subcellularLocation>
</comment>
<dbReference type="Pfam" id="PF02847">
    <property type="entry name" value="MA3"/>
    <property type="match status" value="1"/>
</dbReference>
<evidence type="ECO:0000256" key="7">
    <source>
        <dbReference type="SAM" id="MobiDB-lite"/>
    </source>
</evidence>
<dbReference type="InterPro" id="IPR003890">
    <property type="entry name" value="MIF4G-like_typ-3"/>
</dbReference>
<name>W6MPN8_9ASCO</name>
<gene>
    <name evidence="9" type="ORF">KUCA_T00004580001</name>
</gene>
<accession>W6MPN8</accession>
<dbReference type="STRING" id="1382522.W6MPN8"/>
<dbReference type="PROSITE" id="PS51366">
    <property type="entry name" value="MI"/>
    <property type="match status" value="1"/>
</dbReference>
<evidence type="ECO:0000259" key="8">
    <source>
        <dbReference type="PROSITE" id="PS51366"/>
    </source>
</evidence>
<keyword evidence="3" id="KW-0507">mRNA processing</keyword>
<keyword evidence="4" id="KW-0508">mRNA splicing</keyword>
<reference evidence="9" key="1">
    <citation type="submission" date="2013-12" db="EMBL/GenBank/DDBJ databases">
        <authorList>
            <person name="Genoscope - CEA"/>
        </authorList>
    </citation>
    <scope>NUCLEOTIDE SEQUENCE</scope>
    <source>
        <strain evidence="9">CBS 1993</strain>
    </source>
</reference>
<dbReference type="GeneID" id="34521974"/>
<feature type="region of interest" description="Disordered" evidence="7">
    <location>
        <begin position="552"/>
        <end position="680"/>
    </location>
</feature>
<keyword evidence="10" id="KW-1185">Reference proteome</keyword>
<keyword evidence="5" id="KW-0539">Nucleus</keyword>
<dbReference type="Pfam" id="PF02854">
    <property type="entry name" value="MIF4G"/>
    <property type="match status" value="1"/>
</dbReference>
<dbReference type="Proteomes" id="UP000019384">
    <property type="component" value="Unassembled WGS sequence"/>
</dbReference>
<dbReference type="SUPFAM" id="SSF48371">
    <property type="entry name" value="ARM repeat"/>
    <property type="match status" value="1"/>
</dbReference>
<evidence type="ECO:0000256" key="4">
    <source>
        <dbReference type="ARBA" id="ARBA00023187"/>
    </source>
</evidence>
<feature type="region of interest" description="Disordered" evidence="7">
    <location>
        <begin position="292"/>
        <end position="338"/>
    </location>
</feature>
<dbReference type="GO" id="GO:0003723">
    <property type="term" value="F:RNA binding"/>
    <property type="evidence" value="ECO:0007669"/>
    <property type="project" value="InterPro"/>
</dbReference>
<feature type="compositionally biased region" description="Basic and acidic residues" evidence="7">
    <location>
        <begin position="633"/>
        <end position="659"/>
    </location>
</feature>
<feature type="compositionally biased region" description="Acidic residues" evidence="7">
    <location>
        <begin position="325"/>
        <end position="335"/>
    </location>
</feature>
<feature type="domain" description="MI" evidence="8">
    <location>
        <begin position="353"/>
        <end position="471"/>
    </location>
</feature>
<evidence type="ECO:0000313" key="10">
    <source>
        <dbReference type="Proteomes" id="UP000019384"/>
    </source>
</evidence>
<sequence>MSEKHTDAQKEYQRLVALKSSGTYVPPAKLRTVLAQINVSKDSEEYQKLQWEALRKSISGLVNKVSASNIKTIVVDLFKLNLQRGRAIFVRAILRAQIASPTMTRVYAALVAIVNSKIPEIGELMLARLILQFRSGYKRKDKQQVLATTTLIAHLVNYRVSHEIVALQVLHFLLESSSDDAVEISVNLMTEVGATLTETSSRACGVILERFRVVLQEGMVNKRVQHLIQVLFQERREEFKDHPSVVKELDLVEEEDQTTHLVGLDDELDANAGLDEYKFDADYEENEKKYNRLKHDILGSDDEDDQSGSESGSESDSESGSASESESESESDEDKDDKVKMEITDLTAADLANFQKMVYLTIMSSMSHEEVVHKLLKLKPLDENRKEYMMVDMVAKCCSQEKTYSKYYGLIGENLARLGKRWDLAFRECFQEYYGNAHRLENNPLRNVSMFWGHMFASDTVGWEALACVKITDEDTTSAGRIFLKFMFEKMRQELGLEKMLVRIKEPYIRPFLKGCFYPEKEDDLRYSINFFTAIKLGALTEDMRETLNNLPEAIEETESRGRSRSRSGSFTGSNSSYSHSSSRSGSYSRSRSASYSRSPSPRPKKSRSGSRSGSRSTSRSRSYSRSRSPTSRRPELPPHLRDQKDAFEEYSRNRERSPPRRNFSKSGRGRGNFNPRARR</sequence>
<evidence type="ECO:0000256" key="1">
    <source>
        <dbReference type="ARBA" id="ARBA00004123"/>
    </source>
</evidence>
<organism evidence="9 10">
    <name type="scientific">Kuraishia capsulata CBS 1993</name>
    <dbReference type="NCBI Taxonomy" id="1382522"/>
    <lineage>
        <taxon>Eukaryota</taxon>
        <taxon>Fungi</taxon>
        <taxon>Dikarya</taxon>
        <taxon>Ascomycota</taxon>
        <taxon>Saccharomycotina</taxon>
        <taxon>Pichiomycetes</taxon>
        <taxon>Pichiales</taxon>
        <taxon>Pichiaceae</taxon>
        <taxon>Kuraishia</taxon>
    </lineage>
</organism>
<dbReference type="GO" id="GO:0071013">
    <property type="term" value="C:catalytic step 2 spliceosome"/>
    <property type="evidence" value="ECO:0007669"/>
    <property type="project" value="TreeGrafter"/>
</dbReference>
<dbReference type="OrthoDB" id="3938623at2759"/>
<dbReference type="InterPro" id="IPR016024">
    <property type="entry name" value="ARM-type_fold"/>
</dbReference>
<dbReference type="InterPro" id="IPR003891">
    <property type="entry name" value="Initiation_fac_eIF4g_MI"/>
</dbReference>
<evidence type="ECO:0000313" key="9">
    <source>
        <dbReference type="EMBL" id="CDK28596.1"/>
    </source>
</evidence>
<feature type="compositionally biased region" description="Low complexity" evidence="7">
    <location>
        <begin position="567"/>
        <end position="600"/>
    </location>
</feature>
<protein>
    <recommendedName>
        <fullName evidence="6">Pre-mRNA-splicing factor CWC22</fullName>
    </recommendedName>
</protein>
<dbReference type="SMART" id="SM00543">
    <property type="entry name" value="MIF4G"/>
    <property type="match status" value="1"/>
</dbReference>